<accession>A4S6B7</accession>
<gene>
    <name evidence="2" type="ORF">OSTLU_17783</name>
</gene>
<evidence type="ECO:0000313" key="3">
    <source>
        <dbReference type="Proteomes" id="UP000001568"/>
    </source>
</evidence>
<keyword evidence="3" id="KW-1185">Reference proteome</keyword>
<protein>
    <submittedName>
        <fullName evidence="2">Uncharacterized protein</fullName>
    </submittedName>
</protein>
<reference evidence="2 3" key="1">
    <citation type="journal article" date="2007" name="Proc. Natl. Acad. Sci. U.S.A.">
        <title>The tiny eukaryote Ostreococcus provides genomic insights into the paradox of plankton speciation.</title>
        <authorList>
            <person name="Palenik B."/>
            <person name="Grimwood J."/>
            <person name="Aerts A."/>
            <person name="Rouze P."/>
            <person name="Salamov A."/>
            <person name="Putnam N."/>
            <person name="Dupont C."/>
            <person name="Jorgensen R."/>
            <person name="Derelle E."/>
            <person name="Rombauts S."/>
            <person name="Zhou K."/>
            <person name="Otillar R."/>
            <person name="Merchant S.S."/>
            <person name="Podell S."/>
            <person name="Gaasterland T."/>
            <person name="Napoli C."/>
            <person name="Gendler K."/>
            <person name="Manuell A."/>
            <person name="Tai V."/>
            <person name="Vallon O."/>
            <person name="Piganeau G."/>
            <person name="Jancek S."/>
            <person name="Heijde M."/>
            <person name="Jabbari K."/>
            <person name="Bowler C."/>
            <person name="Lohr M."/>
            <person name="Robbens S."/>
            <person name="Werner G."/>
            <person name="Dubchak I."/>
            <person name="Pazour G.J."/>
            <person name="Ren Q."/>
            <person name="Paulsen I."/>
            <person name="Delwiche C."/>
            <person name="Schmutz J."/>
            <person name="Rokhsar D."/>
            <person name="Van de Peer Y."/>
            <person name="Moreau H."/>
            <person name="Grigoriev I.V."/>
        </authorList>
    </citation>
    <scope>NUCLEOTIDE SEQUENCE [LARGE SCALE GENOMIC DNA]</scope>
    <source>
        <strain evidence="2 3">CCE9901</strain>
    </source>
</reference>
<organism evidence="2 3">
    <name type="scientific">Ostreococcus lucimarinus (strain CCE9901)</name>
    <dbReference type="NCBI Taxonomy" id="436017"/>
    <lineage>
        <taxon>Eukaryota</taxon>
        <taxon>Viridiplantae</taxon>
        <taxon>Chlorophyta</taxon>
        <taxon>Mamiellophyceae</taxon>
        <taxon>Mamiellales</taxon>
        <taxon>Bathycoccaceae</taxon>
        <taxon>Ostreococcus</taxon>
    </lineage>
</organism>
<dbReference type="HOGENOM" id="CLU_1974246_0_0_1"/>
<evidence type="ECO:0000256" key="1">
    <source>
        <dbReference type="SAM" id="Phobius"/>
    </source>
</evidence>
<feature type="transmembrane region" description="Helical" evidence="1">
    <location>
        <begin position="54"/>
        <end position="74"/>
    </location>
</feature>
<evidence type="ECO:0000313" key="2">
    <source>
        <dbReference type="EMBL" id="ABO99359.1"/>
    </source>
</evidence>
<dbReference type="GeneID" id="5005024"/>
<feature type="transmembrane region" description="Helical" evidence="1">
    <location>
        <begin position="86"/>
        <end position="103"/>
    </location>
</feature>
<dbReference type="Gramene" id="ABO99359">
    <property type="protein sequence ID" value="ABO99359"/>
    <property type="gene ID" value="OSTLU_17783"/>
</dbReference>
<dbReference type="EMBL" id="CP000593">
    <property type="protein sequence ID" value="ABO99359.1"/>
    <property type="molecule type" value="Genomic_DNA"/>
</dbReference>
<dbReference type="KEGG" id="olu:OSTLU_17783"/>
<dbReference type="AlphaFoldDB" id="A4S6B7"/>
<keyword evidence="1" id="KW-0472">Membrane</keyword>
<name>A4S6B7_OSTLU</name>
<proteinExistence type="predicted"/>
<dbReference type="Proteomes" id="UP000001568">
    <property type="component" value="Chromosome 13"/>
</dbReference>
<sequence>MYITKLKDAALSVQFLALSAFTVLAYTIVAATNYELFAKIMPTLVNAGMTASNWPIFKAWIITAQLGWFAGKITAVRGGASQVKKFCALNVFPMLYLVATAFGVGAWDAPVWAVFTAAYAYFGYVEK</sequence>
<keyword evidence="1" id="KW-1133">Transmembrane helix</keyword>
<dbReference type="RefSeq" id="XP_001421066.1">
    <property type="nucleotide sequence ID" value="XM_001421029.1"/>
</dbReference>
<keyword evidence="1" id="KW-0812">Transmembrane</keyword>